<keyword evidence="2" id="KW-1185">Reference proteome</keyword>
<dbReference type="Proteomes" id="UP000031774">
    <property type="component" value="Chromosome"/>
</dbReference>
<dbReference type="AlphaFoldDB" id="A0A0B5I376"/>
<gene>
    <name evidence="1" type="ORF">SVTN_33745</name>
</gene>
<organism evidence="1 2">
    <name type="scientific">Streptomyces vietnamensis</name>
    <dbReference type="NCBI Taxonomy" id="362257"/>
    <lineage>
        <taxon>Bacteria</taxon>
        <taxon>Bacillati</taxon>
        <taxon>Actinomycetota</taxon>
        <taxon>Actinomycetes</taxon>
        <taxon>Kitasatosporales</taxon>
        <taxon>Streptomycetaceae</taxon>
        <taxon>Streptomyces</taxon>
    </lineage>
</organism>
<dbReference type="EMBL" id="CP010407">
    <property type="protein sequence ID" value="AJF68570.1"/>
    <property type="molecule type" value="Genomic_DNA"/>
</dbReference>
<evidence type="ECO:0000313" key="2">
    <source>
        <dbReference type="Proteomes" id="UP000031774"/>
    </source>
</evidence>
<dbReference type="HOGENOM" id="CLU_114124_0_0_11"/>
<accession>A0A0B5I376</accession>
<name>A0A0B5I376_9ACTN</name>
<dbReference type="RefSeq" id="WP_041132494.1">
    <property type="nucleotide sequence ID" value="NZ_CP010407.1"/>
</dbReference>
<proteinExistence type="predicted"/>
<dbReference type="KEGG" id="svt:SVTN_33745"/>
<evidence type="ECO:0000313" key="1">
    <source>
        <dbReference type="EMBL" id="AJF68570.1"/>
    </source>
</evidence>
<reference evidence="1 2" key="1">
    <citation type="submission" date="2014-12" db="EMBL/GenBank/DDBJ databases">
        <title>Complete genome sequence of Streptomyces vietnamensis strain GIMV4.0001, a genetic manipulable producer of the benzoisochromanequinone antibiotic granaticin.</title>
        <authorList>
            <person name="Deng M.R."/>
            <person name="Guo J."/>
            <person name="Ma L.Y."/>
            <person name="Feng G.D."/>
            <person name="Mo C.Y."/>
            <person name="Zhu H.H."/>
        </authorList>
    </citation>
    <scope>NUCLEOTIDE SEQUENCE [LARGE SCALE GENOMIC DNA]</scope>
    <source>
        <strain evidence="2">GIMV4.0001</strain>
    </source>
</reference>
<protein>
    <submittedName>
        <fullName evidence="1">Uncharacterized protein</fullName>
    </submittedName>
</protein>
<sequence>MAVKTIWPINHSCGHKDDRDLSNRPADRRARFAEWLASQECSECWRASKENSEQDKAAWVKAKRAEEQAESEAWSQQHRMPPLEGTERAVPWGVRCRHQILAAAYTALVVEGETSEAEWEEIEETARTITRAGWWINQRSSEPDDLTELLQAATDADRPSENPYF</sequence>
<dbReference type="STRING" id="362257.SVTN_33745"/>